<feature type="transmembrane region" description="Helical" evidence="1">
    <location>
        <begin position="16"/>
        <end position="37"/>
    </location>
</feature>
<keyword evidence="1" id="KW-1133">Transmembrane helix</keyword>
<dbReference type="Proteomes" id="UP001179952">
    <property type="component" value="Unassembled WGS sequence"/>
</dbReference>
<dbReference type="AlphaFoldDB" id="A0AAV9BKM8"/>
<keyword evidence="1" id="KW-0812">Transmembrane</keyword>
<reference evidence="2" key="1">
    <citation type="journal article" date="2023" name="Nat. Commun.">
        <title>Diploid and tetraploid genomes of Acorus and the evolution of monocots.</title>
        <authorList>
            <person name="Ma L."/>
            <person name="Liu K.W."/>
            <person name="Li Z."/>
            <person name="Hsiao Y.Y."/>
            <person name="Qi Y."/>
            <person name="Fu T."/>
            <person name="Tang G.D."/>
            <person name="Zhang D."/>
            <person name="Sun W.H."/>
            <person name="Liu D.K."/>
            <person name="Li Y."/>
            <person name="Chen G.Z."/>
            <person name="Liu X.D."/>
            <person name="Liao X.Y."/>
            <person name="Jiang Y.T."/>
            <person name="Yu X."/>
            <person name="Hao Y."/>
            <person name="Huang J."/>
            <person name="Zhao X.W."/>
            <person name="Ke S."/>
            <person name="Chen Y.Y."/>
            <person name="Wu W.L."/>
            <person name="Hsu J.L."/>
            <person name="Lin Y.F."/>
            <person name="Huang M.D."/>
            <person name="Li C.Y."/>
            <person name="Huang L."/>
            <person name="Wang Z.W."/>
            <person name="Zhao X."/>
            <person name="Zhong W.Y."/>
            <person name="Peng D.H."/>
            <person name="Ahmad S."/>
            <person name="Lan S."/>
            <person name="Zhang J.S."/>
            <person name="Tsai W.C."/>
            <person name="Van de Peer Y."/>
            <person name="Liu Z.J."/>
        </authorList>
    </citation>
    <scope>NUCLEOTIDE SEQUENCE</scope>
    <source>
        <strain evidence="2">SCP</strain>
    </source>
</reference>
<evidence type="ECO:0000256" key="1">
    <source>
        <dbReference type="SAM" id="Phobius"/>
    </source>
</evidence>
<evidence type="ECO:0000313" key="3">
    <source>
        <dbReference type="Proteomes" id="UP001179952"/>
    </source>
</evidence>
<accession>A0AAV9BKM8</accession>
<organism evidence="2 3">
    <name type="scientific">Acorus gramineus</name>
    <name type="common">Dwarf sweet flag</name>
    <dbReference type="NCBI Taxonomy" id="55184"/>
    <lineage>
        <taxon>Eukaryota</taxon>
        <taxon>Viridiplantae</taxon>
        <taxon>Streptophyta</taxon>
        <taxon>Embryophyta</taxon>
        <taxon>Tracheophyta</taxon>
        <taxon>Spermatophyta</taxon>
        <taxon>Magnoliopsida</taxon>
        <taxon>Liliopsida</taxon>
        <taxon>Acoraceae</taxon>
        <taxon>Acorus</taxon>
    </lineage>
</organism>
<keyword evidence="1" id="KW-0472">Membrane</keyword>
<dbReference type="EMBL" id="JAUJYN010000003">
    <property type="protein sequence ID" value="KAK1276977.1"/>
    <property type="molecule type" value="Genomic_DNA"/>
</dbReference>
<keyword evidence="3" id="KW-1185">Reference proteome</keyword>
<name>A0AAV9BKM8_ACOGR</name>
<feature type="transmembrane region" description="Helical" evidence="1">
    <location>
        <begin position="49"/>
        <end position="66"/>
    </location>
</feature>
<evidence type="ECO:0000313" key="2">
    <source>
        <dbReference type="EMBL" id="KAK1276977.1"/>
    </source>
</evidence>
<gene>
    <name evidence="2" type="ORF">QJS04_geneDACA010071</name>
</gene>
<proteinExistence type="predicted"/>
<reference evidence="2" key="2">
    <citation type="submission" date="2023-06" db="EMBL/GenBank/DDBJ databases">
        <authorList>
            <person name="Ma L."/>
            <person name="Liu K.-W."/>
            <person name="Li Z."/>
            <person name="Hsiao Y.-Y."/>
            <person name="Qi Y."/>
            <person name="Fu T."/>
            <person name="Tang G."/>
            <person name="Zhang D."/>
            <person name="Sun W.-H."/>
            <person name="Liu D.-K."/>
            <person name="Li Y."/>
            <person name="Chen G.-Z."/>
            <person name="Liu X.-D."/>
            <person name="Liao X.-Y."/>
            <person name="Jiang Y.-T."/>
            <person name="Yu X."/>
            <person name="Hao Y."/>
            <person name="Huang J."/>
            <person name="Zhao X.-W."/>
            <person name="Ke S."/>
            <person name="Chen Y.-Y."/>
            <person name="Wu W.-L."/>
            <person name="Hsu J.-L."/>
            <person name="Lin Y.-F."/>
            <person name="Huang M.-D."/>
            <person name="Li C.-Y."/>
            <person name="Huang L."/>
            <person name="Wang Z.-W."/>
            <person name="Zhao X."/>
            <person name="Zhong W.-Y."/>
            <person name="Peng D.-H."/>
            <person name="Ahmad S."/>
            <person name="Lan S."/>
            <person name="Zhang J.-S."/>
            <person name="Tsai W.-C."/>
            <person name="Van De Peer Y."/>
            <person name="Liu Z.-J."/>
        </authorList>
    </citation>
    <scope>NUCLEOTIDE SEQUENCE</scope>
    <source>
        <strain evidence="2">SCP</strain>
        <tissue evidence="2">Leaves</tissue>
    </source>
</reference>
<protein>
    <submittedName>
        <fullName evidence="2">GABA transporter 1</fullName>
    </submittedName>
</protein>
<comment type="caution">
    <text evidence="2">The sequence shown here is derived from an EMBL/GenBank/DDBJ whole genome shotgun (WGS) entry which is preliminary data.</text>
</comment>
<sequence length="88" mass="9799">MSFFARTISTPRWDRYYVGPIQFLAYYGVVVGSTLLGGQTIKGGGTMKLYEFVVIFGAFMLILAQIPSFHSLRHINLISLVLCPSYSA</sequence>